<protein>
    <recommendedName>
        <fullName evidence="3">beta-N-acetylhexosaminidase</fullName>
        <ecNumber evidence="3">3.2.1.52</ecNumber>
    </recommendedName>
    <alternativeName>
        <fullName evidence="6">Beta-N-acetylhexosaminidase</fullName>
    </alternativeName>
    <alternativeName>
        <fullName evidence="7">N-acetyl-beta-glucosaminidase</fullName>
    </alternativeName>
</protein>
<keyword evidence="9" id="KW-0732">Signal</keyword>
<dbReference type="InterPro" id="IPR013783">
    <property type="entry name" value="Ig-like_fold"/>
</dbReference>
<gene>
    <name evidence="11" type="ORF">C0W53_13990</name>
</gene>
<dbReference type="GO" id="GO:0016020">
    <property type="term" value="C:membrane"/>
    <property type="evidence" value="ECO:0007669"/>
    <property type="project" value="TreeGrafter"/>
</dbReference>
<dbReference type="InterPro" id="IPR008965">
    <property type="entry name" value="CBM2/CBM3_carb-bd_dom_sf"/>
</dbReference>
<comment type="catalytic activity">
    <reaction evidence="1">
        <text>Hydrolysis of terminal non-reducing N-acetyl-D-hexosamine residues in N-acetyl-beta-D-hexosaminides.</text>
        <dbReference type="EC" id="3.2.1.52"/>
    </reaction>
</comment>
<dbReference type="GO" id="GO:0005975">
    <property type="term" value="P:carbohydrate metabolic process"/>
    <property type="evidence" value="ECO:0007669"/>
    <property type="project" value="InterPro"/>
</dbReference>
<dbReference type="Pfam" id="PF00728">
    <property type="entry name" value="Glyco_hydro_20"/>
    <property type="match status" value="1"/>
</dbReference>
<dbReference type="Gene3D" id="3.20.20.80">
    <property type="entry name" value="Glycosidases"/>
    <property type="match status" value="1"/>
</dbReference>
<dbReference type="InterPro" id="IPR004866">
    <property type="entry name" value="CHB/HEX_N_dom"/>
</dbReference>
<dbReference type="Gene3D" id="2.60.40.10">
    <property type="entry name" value="Immunoglobulins"/>
    <property type="match status" value="1"/>
</dbReference>
<dbReference type="Gene3D" id="3.30.379.10">
    <property type="entry name" value="Chitobiase/beta-hexosaminidase domain 2-like"/>
    <property type="match status" value="1"/>
</dbReference>
<dbReference type="PRINTS" id="PR00738">
    <property type="entry name" value="GLHYDRLASE20"/>
</dbReference>
<feature type="active site" description="Proton donor" evidence="8">
    <location>
        <position position="540"/>
    </location>
</feature>
<dbReference type="SUPFAM" id="SSF51445">
    <property type="entry name" value="(Trans)glycosidases"/>
    <property type="match status" value="1"/>
</dbReference>
<evidence type="ECO:0000256" key="3">
    <source>
        <dbReference type="ARBA" id="ARBA00012663"/>
    </source>
</evidence>
<dbReference type="Gene3D" id="2.60.40.290">
    <property type="match status" value="1"/>
</dbReference>
<keyword evidence="12" id="KW-1185">Reference proteome</keyword>
<comment type="caution">
    <text evidence="11">The sequence shown here is derived from an EMBL/GenBank/DDBJ whole genome shotgun (WGS) entry which is preliminary data.</text>
</comment>
<dbReference type="InterPro" id="IPR014756">
    <property type="entry name" value="Ig_E-set"/>
</dbReference>
<feature type="chain" id="PRO_5043791114" description="beta-N-acetylhexosaminidase" evidence="9">
    <location>
        <begin position="21"/>
        <end position="868"/>
    </location>
</feature>
<dbReference type="InterPro" id="IPR017853">
    <property type="entry name" value="GH"/>
</dbReference>
<dbReference type="InterPro" id="IPR015883">
    <property type="entry name" value="Glyco_hydro_20_cat"/>
</dbReference>
<feature type="signal peptide" evidence="9">
    <location>
        <begin position="1"/>
        <end position="20"/>
    </location>
</feature>
<dbReference type="SUPFAM" id="SSF49384">
    <property type="entry name" value="Carbohydrate-binding domain"/>
    <property type="match status" value="1"/>
</dbReference>
<evidence type="ECO:0000256" key="6">
    <source>
        <dbReference type="ARBA" id="ARBA00030512"/>
    </source>
</evidence>
<keyword evidence="4" id="KW-0378">Hydrolase</keyword>
<name>A0AAX0YS61_9GAMM</name>
<keyword evidence="5" id="KW-0326">Glycosidase</keyword>
<reference evidence="11 12" key="1">
    <citation type="submission" date="2018-01" db="EMBL/GenBank/DDBJ databases">
        <title>Whole genome sequencing of Histamine producing bacteria.</title>
        <authorList>
            <person name="Butler K."/>
        </authorList>
    </citation>
    <scope>NUCLEOTIDE SEQUENCE [LARGE SCALE GENOMIC DNA]</scope>
    <source>
        <strain evidence="11 12">A1-4</strain>
    </source>
</reference>
<dbReference type="InterPro" id="IPR015882">
    <property type="entry name" value="HEX_bac_N"/>
</dbReference>
<dbReference type="GO" id="GO:0004563">
    <property type="term" value="F:beta-N-acetylhexosaminidase activity"/>
    <property type="evidence" value="ECO:0007669"/>
    <property type="project" value="UniProtKB-EC"/>
</dbReference>
<comment type="similarity">
    <text evidence="2">Belongs to the glycosyl hydrolase 20 family.</text>
</comment>
<evidence type="ECO:0000313" key="12">
    <source>
        <dbReference type="Proteomes" id="UP000240728"/>
    </source>
</evidence>
<dbReference type="RefSeq" id="WP_045041874.1">
    <property type="nucleotide sequence ID" value="NZ_JZTB01000002.1"/>
</dbReference>
<dbReference type="PANTHER" id="PTHR22600:SF57">
    <property type="entry name" value="BETA-N-ACETYLHEXOSAMINIDASE"/>
    <property type="match status" value="1"/>
</dbReference>
<feature type="domain" description="Chitobiase/beta-hexosaminidases N-terminal" evidence="10">
    <location>
        <begin position="48"/>
        <end position="200"/>
    </location>
</feature>
<dbReference type="GO" id="GO:0030247">
    <property type="term" value="F:polysaccharide binding"/>
    <property type="evidence" value="ECO:0007669"/>
    <property type="project" value="InterPro"/>
</dbReference>
<organism evidence="11 12">
    <name type="scientific">Photobacterium kishitanii</name>
    <dbReference type="NCBI Taxonomy" id="318456"/>
    <lineage>
        <taxon>Bacteria</taxon>
        <taxon>Pseudomonadati</taxon>
        <taxon>Pseudomonadota</taxon>
        <taxon>Gammaproteobacteria</taxon>
        <taxon>Vibrionales</taxon>
        <taxon>Vibrionaceae</taxon>
        <taxon>Photobacterium</taxon>
    </lineage>
</organism>
<evidence type="ECO:0000256" key="9">
    <source>
        <dbReference type="SAM" id="SignalP"/>
    </source>
</evidence>
<dbReference type="SUPFAM" id="SSF81296">
    <property type="entry name" value="E set domains"/>
    <property type="match status" value="1"/>
</dbReference>
<dbReference type="SUPFAM" id="SSF55545">
    <property type="entry name" value="beta-N-acetylhexosaminidase-like domain"/>
    <property type="match status" value="1"/>
</dbReference>
<dbReference type="InterPro" id="IPR012291">
    <property type="entry name" value="CBM2_carb-bd_dom_sf"/>
</dbReference>
<dbReference type="Pfam" id="PF03174">
    <property type="entry name" value="CHB_HEX_C"/>
    <property type="match status" value="1"/>
</dbReference>
<dbReference type="Proteomes" id="UP000240728">
    <property type="component" value="Unassembled WGS sequence"/>
</dbReference>
<dbReference type="Pfam" id="PF02838">
    <property type="entry name" value="Glyco_hydro_20b"/>
    <property type="match status" value="1"/>
</dbReference>
<evidence type="ECO:0000256" key="7">
    <source>
        <dbReference type="ARBA" id="ARBA00033000"/>
    </source>
</evidence>
<dbReference type="CDD" id="cd02847">
    <property type="entry name" value="E_set_Chitobiase_C"/>
    <property type="match status" value="1"/>
</dbReference>
<sequence length="868" mass="98586">MKIKPLLLSIITALSFNAYAYNDTQSYPIEHNANSISSSQSTINYIAHHLLINVNVKQNFNEKIKEKKQLVDIILKNNGDKPIPISDWSIYFGIRRDIQDTVNNGFIIKQQLGDIKTLTPIANSKPIKAGESRVITLSSNYFIISNSAILPNWYVSSSKTKPVIIDSTKFDDPIFVKPFTSNIQLKRSPQDIIPLATPKTRFEQYKTNSDQNLNDFAITPTPKSIIPQQGNTTIDNSWSIVYTEKNKSQALALYNALRNELSTANTPTLTNAAIAPQTKVIRLIDHDVGKEAYTLNINNNHIDLTGKDAGLFYAQTSLLSLIKQHGNTLPNVIINDKPRKPYRGFLLEVARNFYTKDTIFRLLDQMSTYKMNVLHLHFSDDESWRLEIPTLPELTAFGATQCHDISETKCLMPVLGAGPDKKTQYYSVEDYKDILRYANERHITVIPEFDMPGHARAAIYAMESRYRKLKAEGKINQAQQYRLLDPLDTTQYKSVQLYSNNAINVCLDSTYNFVDTLLTQMQKIHADIQPLKTIHLGGDEIAGAWVNSPACKKLISDNKHLNSTEQLGEYFFNKVTQISTQHKLELHAYGDAFDHKNQTIKIKGNLVAQVWNSIWEWQSGGRANRLVNAGYDVILSNAPYLYLDQPQEASPQERGNPWATRFINTEKVFSFTPTDVYKNIDIFQNGTKITNEDITNGSLGSLPPIKPAAAKHILGIEAAVFGETIRTDEQLEYMIYPRLIAVAERAWHEDNWEKIENKAQRNKAKHTAWEEFANRLGKKELLLMDNYHNHGNSIHYRLPMVGAKVVNGKLIANTEYPAVKIQYSMDNGSHWLDYSTPVKISHDKKVLLRTSSSNNRYSRVTQLDIAQE</sequence>
<dbReference type="EMBL" id="PYOZ01000008">
    <property type="protein sequence ID" value="PSX44375.1"/>
    <property type="molecule type" value="Genomic_DNA"/>
</dbReference>
<evidence type="ECO:0000259" key="10">
    <source>
        <dbReference type="SMART" id="SM01081"/>
    </source>
</evidence>
<accession>A0AAX0YS61</accession>
<proteinExistence type="inferred from homology"/>
<dbReference type="InterPro" id="IPR004867">
    <property type="entry name" value="CHB_C_dom"/>
</dbReference>
<dbReference type="InterPro" id="IPR029018">
    <property type="entry name" value="Hex-like_dom2"/>
</dbReference>
<evidence type="ECO:0000256" key="2">
    <source>
        <dbReference type="ARBA" id="ARBA00006285"/>
    </source>
</evidence>
<evidence type="ECO:0000256" key="5">
    <source>
        <dbReference type="ARBA" id="ARBA00023295"/>
    </source>
</evidence>
<dbReference type="InterPro" id="IPR025705">
    <property type="entry name" value="Beta_hexosaminidase_sua/sub"/>
</dbReference>
<evidence type="ECO:0000256" key="4">
    <source>
        <dbReference type="ARBA" id="ARBA00022801"/>
    </source>
</evidence>
<dbReference type="PANTHER" id="PTHR22600">
    <property type="entry name" value="BETA-HEXOSAMINIDASE"/>
    <property type="match status" value="1"/>
</dbReference>
<dbReference type="Pfam" id="PF03173">
    <property type="entry name" value="CHB_HEX"/>
    <property type="match status" value="1"/>
</dbReference>
<dbReference type="SMART" id="SM01081">
    <property type="entry name" value="CHB_HEX"/>
    <property type="match status" value="1"/>
</dbReference>
<dbReference type="AlphaFoldDB" id="A0AAX0YS61"/>
<dbReference type="EC" id="3.2.1.52" evidence="3"/>
<dbReference type="GO" id="GO:0030203">
    <property type="term" value="P:glycosaminoglycan metabolic process"/>
    <property type="evidence" value="ECO:0007669"/>
    <property type="project" value="TreeGrafter"/>
</dbReference>
<evidence type="ECO:0000256" key="1">
    <source>
        <dbReference type="ARBA" id="ARBA00001231"/>
    </source>
</evidence>
<evidence type="ECO:0000256" key="8">
    <source>
        <dbReference type="PIRSR" id="PIRSR625705-1"/>
    </source>
</evidence>
<evidence type="ECO:0000313" key="11">
    <source>
        <dbReference type="EMBL" id="PSX44375.1"/>
    </source>
</evidence>